<accession>A0A4C1TK75</accession>
<dbReference type="EMBL" id="BGZK01000067">
    <property type="protein sequence ID" value="GBP14932.1"/>
    <property type="molecule type" value="Genomic_DNA"/>
</dbReference>
<reference evidence="1 2" key="1">
    <citation type="journal article" date="2019" name="Commun. Biol.">
        <title>The bagworm genome reveals a unique fibroin gene that provides high tensile strength.</title>
        <authorList>
            <person name="Kono N."/>
            <person name="Nakamura H."/>
            <person name="Ohtoshi R."/>
            <person name="Tomita M."/>
            <person name="Numata K."/>
            <person name="Arakawa K."/>
        </authorList>
    </citation>
    <scope>NUCLEOTIDE SEQUENCE [LARGE SCALE GENOMIC DNA]</scope>
</reference>
<sequence length="158" mass="17936">MRQRILTVFGLVETFLRRTLTMNDFQGLMIQPEGSVCESCEFENELKATPVCSLDKIYPTGVCTHRGLNTRTSSKLRINRVNNRFAGRAHAGRDRRRAALTNAVPAWNRVMTIVTNEAMNPLTIIILQVAKLADITNSHGPNGYKKFRQFHRNTTRSC</sequence>
<keyword evidence="2" id="KW-1185">Reference proteome</keyword>
<dbReference type="AlphaFoldDB" id="A0A4C1TK75"/>
<organism evidence="1 2">
    <name type="scientific">Eumeta variegata</name>
    <name type="common">Bagworm moth</name>
    <name type="synonym">Eumeta japonica</name>
    <dbReference type="NCBI Taxonomy" id="151549"/>
    <lineage>
        <taxon>Eukaryota</taxon>
        <taxon>Metazoa</taxon>
        <taxon>Ecdysozoa</taxon>
        <taxon>Arthropoda</taxon>
        <taxon>Hexapoda</taxon>
        <taxon>Insecta</taxon>
        <taxon>Pterygota</taxon>
        <taxon>Neoptera</taxon>
        <taxon>Endopterygota</taxon>
        <taxon>Lepidoptera</taxon>
        <taxon>Glossata</taxon>
        <taxon>Ditrysia</taxon>
        <taxon>Tineoidea</taxon>
        <taxon>Psychidae</taxon>
        <taxon>Oiketicinae</taxon>
        <taxon>Eumeta</taxon>
    </lineage>
</organism>
<proteinExistence type="predicted"/>
<evidence type="ECO:0000313" key="1">
    <source>
        <dbReference type="EMBL" id="GBP14932.1"/>
    </source>
</evidence>
<dbReference type="Proteomes" id="UP000299102">
    <property type="component" value="Unassembled WGS sequence"/>
</dbReference>
<gene>
    <name evidence="1" type="ORF">EVAR_75504_1</name>
</gene>
<dbReference type="OrthoDB" id="408743at2759"/>
<protein>
    <submittedName>
        <fullName evidence="1">Uncharacterized protein</fullName>
    </submittedName>
</protein>
<name>A0A4C1TK75_EUMVA</name>
<evidence type="ECO:0000313" key="2">
    <source>
        <dbReference type="Proteomes" id="UP000299102"/>
    </source>
</evidence>
<comment type="caution">
    <text evidence="1">The sequence shown here is derived from an EMBL/GenBank/DDBJ whole genome shotgun (WGS) entry which is preliminary data.</text>
</comment>